<keyword evidence="1" id="KW-0732">Signal</keyword>
<evidence type="ECO:0000313" key="4">
    <source>
        <dbReference type="WBParaSite" id="TCLT_0001054201-mRNA-1"/>
    </source>
</evidence>
<reference evidence="2 3" key="2">
    <citation type="submission" date="2018-11" db="EMBL/GenBank/DDBJ databases">
        <authorList>
            <consortium name="Pathogen Informatics"/>
        </authorList>
    </citation>
    <scope>NUCLEOTIDE SEQUENCE [LARGE SCALE GENOMIC DNA]</scope>
</reference>
<proteinExistence type="predicted"/>
<feature type="chain" id="PRO_5043126749" evidence="1">
    <location>
        <begin position="21"/>
        <end position="68"/>
    </location>
</feature>
<feature type="signal peptide" evidence="1">
    <location>
        <begin position="1"/>
        <end position="20"/>
    </location>
</feature>
<dbReference type="AlphaFoldDB" id="A0A0N5DBI0"/>
<dbReference type="EMBL" id="UYYF01005159">
    <property type="protein sequence ID" value="VDN08230.1"/>
    <property type="molecule type" value="Genomic_DNA"/>
</dbReference>
<accession>A0A0N5DBI0</accession>
<dbReference type="WBParaSite" id="TCLT_0001054201-mRNA-1">
    <property type="protein sequence ID" value="TCLT_0001054201-mRNA-1"/>
    <property type="gene ID" value="TCLT_0001054201"/>
</dbReference>
<dbReference type="Proteomes" id="UP000276776">
    <property type="component" value="Unassembled WGS sequence"/>
</dbReference>
<reference evidence="4" key="1">
    <citation type="submission" date="2017-02" db="UniProtKB">
        <authorList>
            <consortium name="WormBaseParasite"/>
        </authorList>
    </citation>
    <scope>IDENTIFICATION</scope>
</reference>
<organism evidence="4">
    <name type="scientific">Thelazia callipaeda</name>
    <name type="common">Oriental eyeworm</name>
    <name type="synonym">Parasitic nematode</name>
    <dbReference type="NCBI Taxonomy" id="103827"/>
    <lineage>
        <taxon>Eukaryota</taxon>
        <taxon>Metazoa</taxon>
        <taxon>Ecdysozoa</taxon>
        <taxon>Nematoda</taxon>
        <taxon>Chromadorea</taxon>
        <taxon>Rhabditida</taxon>
        <taxon>Spirurina</taxon>
        <taxon>Spiruromorpha</taxon>
        <taxon>Thelazioidea</taxon>
        <taxon>Thelaziidae</taxon>
        <taxon>Thelazia</taxon>
    </lineage>
</organism>
<evidence type="ECO:0000313" key="2">
    <source>
        <dbReference type="EMBL" id="VDN08230.1"/>
    </source>
</evidence>
<sequence>MWGLVLIFALLVLALDRIPAFWQYFSRALICRTHRSRFVLMESISTVEGDAFKRLLKNYRLDVRLDVV</sequence>
<protein>
    <submittedName>
        <fullName evidence="4">Innexin</fullName>
    </submittedName>
</protein>
<evidence type="ECO:0000313" key="3">
    <source>
        <dbReference type="Proteomes" id="UP000276776"/>
    </source>
</evidence>
<keyword evidence="3" id="KW-1185">Reference proteome</keyword>
<gene>
    <name evidence="2" type="ORF">TCLT_LOCUS10531</name>
</gene>
<name>A0A0N5DBI0_THECL</name>
<evidence type="ECO:0000256" key="1">
    <source>
        <dbReference type="SAM" id="SignalP"/>
    </source>
</evidence>